<evidence type="ECO:0000256" key="4">
    <source>
        <dbReference type="ARBA" id="ARBA00022692"/>
    </source>
</evidence>
<dbReference type="PANTHER" id="PTHR10766:SF14">
    <property type="entry name" value="TRANSMEMBRANE 9 SUPERFAMILY MEMBER 2"/>
    <property type="match status" value="1"/>
</dbReference>
<evidence type="ECO:0000256" key="8">
    <source>
        <dbReference type="ARBA" id="ARBA00023034"/>
    </source>
</evidence>
<evidence type="ECO:0000313" key="11">
    <source>
        <dbReference type="EMBL" id="KAA3483435.1"/>
    </source>
</evidence>
<name>A0A5B6WR64_9ROSI</name>
<dbReference type="GO" id="GO:0072657">
    <property type="term" value="P:protein localization to membrane"/>
    <property type="evidence" value="ECO:0007669"/>
    <property type="project" value="TreeGrafter"/>
</dbReference>
<dbReference type="AlphaFoldDB" id="A0A5B6WR64"/>
<dbReference type="GO" id="GO:0000139">
    <property type="term" value="C:Golgi membrane"/>
    <property type="evidence" value="ECO:0007669"/>
    <property type="project" value="UniProtKB-SubCell"/>
</dbReference>
<dbReference type="InterPro" id="IPR004240">
    <property type="entry name" value="EMP70"/>
</dbReference>
<keyword evidence="7 10" id="KW-1133">Transmembrane helix</keyword>
<keyword evidence="8" id="KW-0333">Golgi apparatus</keyword>
<keyword evidence="4 10" id="KW-0812">Transmembrane</keyword>
<feature type="transmembrane region" description="Helical" evidence="10">
    <location>
        <begin position="116"/>
        <end position="141"/>
    </location>
</feature>
<evidence type="ECO:0000256" key="1">
    <source>
        <dbReference type="ARBA" id="ARBA00004337"/>
    </source>
</evidence>
<dbReference type="EMBL" id="SMMG02000002">
    <property type="protein sequence ID" value="KAA3483435.1"/>
    <property type="molecule type" value="Genomic_DNA"/>
</dbReference>
<comment type="subcellular location">
    <subcellularLocation>
        <location evidence="1">Endosome membrane</location>
        <topology evidence="1">Multi-pass membrane protein</topology>
    </subcellularLocation>
    <subcellularLocation>
        <location evidence="2">Golgi apparatus membrane</location>
        <topology evidence="2">Multi-pass membrane protein</topology>
    </subcellularLocation>
</comment>
<comment type="caution">
    <text evidence="10">Lacks conserved residue(s) required for the propagation of feature annotation.</text>
</comment>
<comment type="caution">
    <text evidence="11">The sequence shown here is derived from an EMBL/GenBank/DDBJ whole genome shotgun (WGS) entry which is preliminary data.</text>
</comment>
<evidence type="ECO:0000256" key="3">
    <source>
        <dbReference type="ARBA" id="ARBA00005227"/>
    </source>
</evidence>
<comment type="similarity">
    <text evidence="3 10">Belongs to the nonaspanin (TM9SF) (TC 9.A.2) family.</text>
</comment>
<evidence type="ECO:0000313" key="12">
    <source>
        <dbReference type="Proteomes" id="UP000325315"/>
    </source>
</evidence>
<evidence type="ECO:0000256" key="6">
    <source>
        <dbReference type="ARBA" id="ARBA00022753"/>
    </source>
</evidence>
<evidence type="ECO:0000256" key="9">
    <source>
        <dbReference type="ARBA" id="ARBA00023136"/>
    </source>
</evidence>
<sequence>MKSFGHCLTFLIIGALILCYYSHVRSDASNHHYKDDDVVPLYANKILAHCPYLHFKRTHHVKEKKEALGEVLNGDRLVSAPYKLNFKDEKDSSDVCRKKLSKDEVATLRKAVDKDYYFQVSTSISFASISSSMFFIIRIALLRLVQGWILILSWI</sequence>
<dbReference type="PANTHER" id="PTHR10766">
    <property type="entry name" value="TRANSMEMBRANE 9 SUPERFAMILY PROTEIN"/>
    <property type="match status" value="1"/>
</dbReference>
<feature type="transmembrane region" description="Helical" evidence="10">
    <location>
        <begin position="7"/>
        <end position="24"/>
    </location>
</feature>
<keyword evidence="5" id="KW-0732">Signal</keyword>
<proteinExistence type="inferred from homology"/>
<organism evidence="11 12">
    <name type="scientific">Gossypium australe</name>
    <dbReference type="NCBI Taxonomy" id="47621"/>
    <lineage>
        <taxon>Eukaryota</taxon>
        <taxon>Viridiplantae</taxon>
        <taxon>Streptophyta</taxon>
        <taxon>Embryophyta</taxon>
        <taxon>Tracheophyta</taxon>
        <taxon>Spermatophyta</taxon>
        <taxon>Magnoliopsida</taxon>
        <taxon>eudicotyledons</taxon>
        <taxon>Gunneridae</taxon>
        <taxon>Pentapetalae</taxon>
        <taxon>rosids</taxon>
        <taxon>malvids</taxon>
        <taxon>Malvales</taxon>
        <taxon>Malvaceae</taxon>
        <taxon>Malvoideae</taxon>
        <taxon>Gossypium</taxon>
    </lineage>
</organism>
<reference evidence="12" key="1">
    <citation type="journal article" date="2019" name="Plant Biotechnol. J.">
        <title>Genome sequencing of the Australian wild diploid species Gossypium australe highlights disease resistance and delayed gland morphogenesis.</title>
        <authorList>
            <person name="Cai Y."/>
            <person name="Cai X."/>
            <person name="Wang Q."/>
            <person name="Wang P."/>
            <person name="Zhang Y."/>
            <person name="Cai C."/>
            <person name="Xu Y."/>
            <person name="Wang K."/>
            <person name="Zhou Z."/>
            <person name="Wang C."/>
            <person name="Geng S."/>
            <person name="Li B."/>
            <person name="Dong Q."/>
            <person name="Hou Y."/>
            <person name="Wang H."/>
            <person name="Ai P."/>
            <person name="Liu Z."/>
            <person name="Yi F."/>
            <person name="Sun M."/>
            <person name="An G."/>
            <person name="Cheng J."/>
            <person name="Zhang Y."/>
            <person name="Shi Q."/>
            <person name="Xie Y."/>
            <person name="Shi X."/>
            <person name="Chang Y."/>
            <person name="Huang F."/>
            <person name="Chen Y."/>
            <person name="Hong S."/>
            <person name="Mi L."/>
            <person name="Sun Q."/>
            <person name="Zhang L."/>
            <person name="Zhou B."/>
            <person name="Peng R."/>
            <person name="Zhang X."/>
            <person name="Liu F."/>
        </authorList>
    </citation>
    <scope>NUCLEOTIDE SEQUENCE [LARGE SCALE GENOMIC DNA]</scope>
    <source>
        <strain evidence="12">cv. PA1801</strain>
    </source>
</reference>
<evidence type="ECO:0000256" key="2">
    <source>
        <dbReference type="ARBA" id="ARBA00004653"/>
    </source>
</evidence>
<keyword evidence="12" id="KW-1185">Reference proteome</keyword>
<evidence type="ECO:0000256" key="7">
    <source>
        <dbReference type="ARBA" id="ARBA00022989"/>
    </source>
</evidence>
<dbReference type="GO" id="GO:0010008">
    <property type="term" value="C:endosome membrane"/>
    <property type="evidence" value="ECO:0007669"/>
    <property type="project" value="UniProtKB-SubCell"/>
</dbReference>
<evidence type="ECO:0000256" key="10">
    <source>
        <dbReference type="RuleBase" id="RU363079"/>
    </source>
</evidence>
<gene>
    <name evidence="11" type="ORF">EPI10_005612</name>
</gene>
<dbReference type="Proteomes" id="UP000325315">
    <property type="component" value="Unassembled WGS sequence"/>
</dbReference>
<evidence type="ECO:0000256" key="5">
    <source>
        <dbReference type="ARBA" id="ARBA00022729"/>
    </source>
</evidence>
<keyword evidence="6" id="KW-0967">Endosome</keyword>
<accession>A0A5B6WR64</accession>
<protein>
    <recommendedName>
        <fullName evidence="10">Transmembrane 9 superfamily member</fullName>
    </recommendedName>
</protein>
<dbReference type="Pfam" id="PF02990">
    <property type="entry name" value="EMP70"/>
    <property type="match status" value="1"/>
</dbReference>
<dbReference type="OrthoDB" id="1666796at2759"/>
<keyword evidence="9 10" id="KW-0472">Membrane</keyword>